<keyword evidence="1 2" id="KW-0732">Signal</keyword>
<dbReference type="AlphaFoldDB" id="A0A9P7S051"/>
<feature type="chain" id="PRO_5040190702" description="Yeast cell wall synthesis Kre9/Knh1-like N-terminal domain-containing protein" evidence="2">
    <location>
        <begin position="22"/>
        <end position="137"/>
    </location>
</feature>
<sequence length="137" mass="14920">MHFKISAFPSLFALFAVSSIASPLEVRKTLDVWSPKITSPTAGTVWVTGSTVNVTWDTSDAPKQISNGAAVMLRDDSGPVPPENPYLKESRSFDLRDGWVTVEVPNVPPADNYVLVLFGDSGNWSEQFEITEDATST</sequence>
<evidence type="ECO:0000256" key="1">
    <source>
        <dbReference type="ARBA" id="ARBA00022729"/>
    </source>
</evidence>
<name>A0A9P7S051_9AGAR</name>
<proteinExistence type="predicted"/>
<dbReference type="GeneID" id="66078332"/>
<protein>
    <recommendedName>
        <fullName evidence="3">Yeast cell wall synthesis Kre9/Knh1-like N-terminal domain-containing protein</fullName>
    </recommendedName>
</protein>
<gene>
    <name evidence="4" type="ORF">E1B28_009256</name>
</gene>
<evidence type="ECO:0000256" key="2">
    <source>
        <dbReference type="SAM" id="SignalP"/>
    </source>
</evidence>
<comment type="caution">
    <text evidence="4">The sequence shown here is derived from an EMBL/GenBank/DDBJ whole genome shotgun (WGS) entry which is preliminary data.</text>
</comment>
<organism evidence="4 5">
    <name type="scientific">Marasmius oreades</name>
    <name type="common">fairy-ring Marasmius</name>
    <dbReference type="NCBI Taxonomy" id="181124"/>
    <lineage>
        <taxon>Eukaryota</taxon>
        <taxon>Fungi</taxon>
        <taxon>Dikarya</taxon>
        <taxon>Basidiomycota</taxon>
        <taxon>Agaricomycotina</taxon>
        <taxon>Agaricomycetes</taxon>
        <taxon>Agaricomycetidae</taxon>
        <taxon>Agaricales</taxon>
        <taxon>Marasmiineae</taxon>
        <taxon>Marasmiaceae</taxon>
        <taxon>Marasmius</taxon>
    </lineage>
</organism>
<reference evidence="4" key="1">
    <citation type="journal article" date="2021" name="Genome Biol. Evol.">
        <title>The assembled and annotated genome of the fairy-ring fungus Marasmius oreades.</title>
        <authorList>
            <person name="Hiltunen M."/>
            <person name="Ament-Velasquez S.L."/>
            <person name="Johannesson H."/>
        </authorList>
    </citation>
    <scope>NUCLEOTIDE SEQUENCE</scope>
    <source>
        <strain evidence="4">03SP1</strain>
    </source>
</reference>
<evidence type="ECO:0000313" key="5">
    <source>
        <dbReference type="Proteomes" id="UP001049176"/>
    </source>
</evidence>
<dbReference type="KEGG" id="more:E1B28_009256"/>
<dbReference type="EMBL" id="CM032185">
    <property type="protein sequence ID" value="KAG7092954.1"/>
    <property type="molecule type" value="Genomic_DNA"/>
</dbReference>
<keyword evidence="5" id="KW-1185">Reference proteome</keyword>
<feature type="domain" description="Yeast cell wall synthesis Kre9/Knh1-like N-terminal" evidence="3">
    <location>
        <begin position="39"/>
        <end position="130"/>
    </location>
</feature>
<dbReference type="Pfam" id="PF10342">
    <property type="entry name" value="Kre9_KNH"/>
    <property type="match status" value="1"/>
</dbReference>
<evidence type="ECO:0000259" key="3">
    <source>
        <dbReference type="Pfam" id="PF10342"/>
    </source>
</evidence>
<dbReference type="InterPro" id="IPR018466">
    <property type="entry name" value="Kre9/Knh1-like_N"/>
</dbReference>
<feature type="signal peptide" evidence="2">
    <location>
        <begin position="1"/>
        <end position="21"/>
    </location>
</feature>
<evidence type="ECO:0000313" key="4">
    <source>
        <dbReference type="EMBL" id="KAG7092954.1"/>
    </source>
</evidence>
<dbReference type="RefSeq" id="XP_043009424.1">
    <property type="nucleotide sequence ID" value="XM_043154134.1"/>
</dbReference>
<accession>A0A9P7S051</accession>
<dbReference type="OrthoDB" id="2973648at2759"/>
<dbReference type="Proteomes" id="UP001049176">
    <property type="component" value="Chromosome 5"/>
</dbReference>